<reference evidence="8" key="1">
    <citation type="submission" date="2020-05" db="EMBL/GenBank/DDBJ databases">
        <authorList>
            <person name="Chiriac C."/>
            <person name="Salcher M."/>
            <person name="Ghai R."/>
            <person name="Kavagutti S V."/>
        </authorList>
    </citation>
    <scope>NUCLEOTIDE SEQUENCE</scope>
</reference>
<dbReference type="InterPro" id="IPR023494">
    <property type="entry name" value="Cyt_c_bgen_Ccs1/CcsB/ResB"/>
</dbReference>
<dbReference type="Pfam" id="PF05140">
    <property type="entry name" value="ResB"/>
    <property type="match status" value="1"/>
</dbReference>
<evidence type="ECO:0000256" key="3">
    <source>
        <dbReference type="ARBA" id="ARBA00022748"/>
    </source>
</evidence>
<dbReference type="EMBL" id="CAFBOZ010000227">
    <property type="protein sequence ID" value="CAB5015950.1"/>
    <property type="molecule type" value="Genomic_DNA"/>
</dbReference>
<feature type="transmembrane region" description="Helical" evidence="6">
    <location>
        <begin position="49"/>
        <end position="66"/>
    </location>
</feature>
<comment type="subcellular location">
    <subcellularLocation>
        <location evidence="1">Membrane</location>
        <topology evidence="1">Multi-pass membrane protein</topology>
    </subcellularLocation>
</comment>
<sequence length="538" mass="57644">MSDVGIEVEASEGLSTQPIADPTGGPAVGIGLLGWLRWAWRTLTSMRSALILLFLLALAAIPGSTFPQRGTDLVAVRQYIADNPTWGPLLNRLGAFDVFAAPWFAAIYLLLMVSLAGCVIPRARLHWRAMRSRPPAAPSRLSRLPEHRELDVEADRAAVVAAAVLVLRADRWRVDVGPPGSAEPTWVAAEKGYLRETGNLLFHLSLLVLLVAVGAGAMFGAKGQVIVREGSSFANTLTQYDSFTPGRLFATDDMVPFTLRLDQFRATYQETGMQRGAPREFAADVTVSSSPGASGQSAVIGVNEPLSIMGTKVYLVGHGYAPTFVIRDAAGATVFDDAVVFLPQDGNFTSDGVIKLPDTSPQLGFTAVFLPTAERDSVRGGFSSFPAPLRPEVFLSVWTGNLGLDDGSPQSVYRLDTTRMERQGLTSLTPGQTWTLPGSAGTLTFTGVREYATFNIASDPGSLWALAAAILAIAGLSLSLFVRRRRAWVKVTDSEDGRSVKVEIAGLARTEAPGLEAEVDALASALRDELERTSRRGN</sequence>
<dbReference type="InterPro" id="IPR007816">
    <property type="entry name" value="ResB-like_domain"/>
</dbReference>
<feature type="transmembrane region" description="Helical" evidence="6">
    <location>
        <begin position="463"/>
        <end position="482"/>
    </location>
</feature>
<dbReference type="GO" id="GO:0016020">
    <property type="term" value="C:membrane"/>
    <property type="evidence" value="ECO:0007669"/>
    <property type="project" value="UniProtKB-SubCell"/>
</dbReference>
<dbReference type="AlphaFoldDB" id="A0A6J7QDV6"/>
<organism evidence="8">
    <name type="scientific">freshwater metagenome</name>
    <dbReference type="NCBI Taxonomy" id="449393"/>
    <lineage>
        <taxon>unclassified sequences</taxon>
        <taxon>metagenomes</taxon>
        <taxon>ecological metagenomes</taxon>
    </lineage>
</organism>
<proteinExistence type="predicted"/>
<evidence type="ECO:0000256" key="1">
    <source>
        <dbReference type="ARBA" id="ARBA00004141"/>
    </source>
</evidence>
<evidence type="ECO:0000259" key="7">
    <source>
        <dbReference type="Pfam" id="PF05140"/>
    </source>
</evidence>
<evidence type="ECO:0000256" key="6">
    <source>
        <dbReference type="SAM" id="Phobius"/>
    </source>
</evidence>
<feature type="transmembrane region" description="Helical" evidence="6">
    <location>
        <begin position="100"/>
        <end position="123"/>
    </location>
</feature>
<keyword evidence="5 6" id="KW-0472">Membrane</keyword>
<dbReference type="PANTHER" id="PTHR31566:SF0">
    <property type="entry name" value="CYTOCHROME C BIOGENESIS PROTEIN CCS1, CHLOROPLASTIC"/>
    <property type="match status" value="1"/>
</dbReference>
<dbReference type="GO" id="GO:0017004">
    <property type="term" value="P:cytochrome complex assembly"/>
    <property type="evidence" value="ECO:0007669"/>
    <property type="project" value="UniProtKB-KW"/>
</dbReference>
<evidence type="ECO:0000256" key="4">
    <source>
        <dbReference type="ARBA" id="ARBA00022989"/>
    </source>
</evidence>
<gene>
    <name evidence="8" type="ORF">UFOPK3992_01459</name>
</gene>
<protein>
    <submittedName>
        <fullName evidence="8">Unannotated protein</fullName>
    </submittedName>
</protein>
<feature type="transmembrane region" description="Helical" evidence="6">
    <location>
        <begin position="200"/>
        <end position="221"/>
    </location>
</feature>
<keyword evidence="3" id="KW-0201">Cytochrome c-type biogenesis</keyword>
<evidence type="ECO:0000313" key="8">
    <source>
        <dbReference type="EMBL" id="CAB5015950.1"/>
    </source>
</evidence>
<accession>A0A6J7QDV6</accession>
<keyword evidence="2 6" id="KW-0812">Transmembrane</keyword>
<evidence type="ECO:0000256" key="2">
    <source>
        <dbReference type="ARBA" id="ARBA00022692"/>
    </source>
</evidence>
<name>A0A6J7QDV6_9ZZZZ</name>
<evidence type="ECO:0000256" key="5">
    <source>
        <dbReference type="ARBA" id="ARBA00023136"/>
    </source>
</evidence>
<keyword evidence="4 6" id="KW-1133">Transmembrane helix</keyword>
<feature type="domain" description="ResB-like" evidence="7">
    <location>
        <begin position="46"/>
        <end position="520"/>
    </location>
</feature>
<dbReference type="PANTHER" id="PTHR31566">
    <property type="entry name" value="CYTOCHROME C BIOGENESIS PROTEIN CCS1, CHLOROPLASTIC"/>
    <property type="match status" value="1"/>
</dbReference>